<dbReference type="EMBL" id="JAUSUL010000002">
    <property type="protein sequence ID" value="MDQ0315197.1"/>
    <property type="molecule type" value="Genomic_DNA"/>
</dbReference>
<dbReference type="InterPro" id="IPR050126">
    <property type="entry name" value="Ap4A_hydrolase"/>
</dbReference>
<dbReference type="AlphaFoldDB" id="A0AAE3VNA5"/>
<evidence type="ECO:0000313" key="2">
    <source>
        <dbReference type="EMBL" id="MDQ0315197.1"/>
    </source>
</evidence>
<evidence type="ECO:0000259" key="1">
    <source>
        <dbReference type="Pfam" id="PF00149"/>
    </source>
</evidence>
<name>A0AAE3VNA5_9HYPH</name>
<protein>
    <submittedName>
        <fullName evidence="2">Serine/threonine protein phosphatase 1</fullName>
        <ecNumber evidence="2">3.1.3.16</ecNumber>
    </submittedName>
</protein>
<sequence length="243" mass="26869">MPFPDSPPRVPDGTRIYAVGDIHGRADLLGAILAEIERDLTRNPCDDVVEIFLGDYIDRGGHSRAVIDMLREDPSHDGERICLKGNHEDMLLEFLEDPEVLILWMQNGGQPTLSSYGITPPAEVSAKTVNQVRDQLSEALGPQRAFLSGLATSHVEGDYLFVHAGIRPGVSLEAQEPEDLMWIREPFLSFDGPLPHCVVHGHTPVEQPEIRPFRIDIDTGAVMSGVLTCLVLEEETRRFLSTG</sequence>
<keyword evidence="2" id="KW-0378">Hydrolase</keyword>
<reference evidence="2" key="1">
    <citation type="submission" date="2023-07" db="EMBL/GenBank/DDBJ databases">
        <title>Genomic Encyclopedia of Type Strains, Phase IV (KMG-IV): sequencing the most valuable type-strain genomes for metagenomic binning, comparative biology and taxonomic classification.</title>
        <authorList>
            <person name="Goeker M."/>
        </authorList>
    </citation>
    <scope>NUCLEOTIDE SEQUENCE</scope>
    <source>
        <strain evidence="2">DSM 21202</strain>
    </source>
</reference>
<dbReference type="InterPro" id="IPR004843">
    <property type="entry name" value="Calcineurin-like_PHP"/>
</dbReference>
<organism evidence="2 3">
    <name type="scientific">Amorphus orientalis</name>
    <dbReference type="NCBI Taxonomy" id="649198"/>
    <lineage>
        <taxon>Bacteria</taxon>
        <taxon>Pseudomonadati</taxon>
        <taxon>Pseudomonadota</taxon>
        <taxon>Alphaproteobacteria</taxon>
        <taxon>Hyphomicrobiales</taxon>
        <taxon>Amorphaceae</taxon>
        <taxon>Amorphus</taxon>
    </lineage>
</organism>
<comment type="caution">
    <text evidence="2">The sequence shown here is derived from an EMBL/GenBank/DDBJ whole genome shotgun (WGS) entry which is preliminary data.</text>
</comment>
<dbReference type="SUPFAM" id="SSF56300">
    <property type="entry name" value="Metallo-dependent phosphatases"/>
    <property type="match status" value="1"/>
</dbReference>
<dbReference type="GO" id="GO:0110154">
    <property type="term" value="P:RNA decapping"/>
    <property type="evidence" value="ECO:0007669"/>
    <property type="project" value="TreeGrafter"/>
</dbReference>
<dbReference type="GO" id="GO:0005737">
    <property type="term" value="C:cytoplasm"/>
    <property type="evidence" value="ECO:0007669"/>
    <property type="project" value="TreeGrafter"/>
</dbReference>
<evidence type="ECO:0000313" key="3">
    <source>
        <dbReference type="Proteomes" id="UP001229244"/>
    </source>
</evidence>
<dbReference type="EC" id="3.1.3.16" evidence="2"/>
<dbReference type="InterPro" id="IPR029052">
    <property type="entry name" value="Metallo-depent_PP-like"/>
</dbReference>
<keyword evidence="3" id="KW-1185">Reference proteome</keyword>
<gene>
    <name evidence="2" type="ORF">J2S73_001654</name>
</gene>
<accession>A0AAE3VNA5</accession>
<dbReference type="Gene3D" id="3.60.21.10">
    <property type="match status" value="1"/>
</dbReference>
<dbReference type="GO" id="GO:0008803">
    <property type="term" value="F:bis(5'-nucleosyl)-tetraphosphatase (symmetrical) activity"/>
    <property type="evidence" value="ECO:0007669"/>
    <property type="project" value="TreeGrafter"/>
</dbReference>
<proteinExistence type="predicted"/>
<dbReference type="PANTHER" id="PTHR42850:SF4">
    <property type="entry name" value="ZINC-DEPENDENT ENDOPOLYPHOSPHATASE"/>
    <property type="match status" value="1"/>
</dbReference>
<dbReference type="PANTHER" id="PTHR42850">
    <property type="entry name" value="METALLOPHOSPHOESTERASE"/>
    <property type="match status" value="1"/>
</dbReference>
<dbReference type="CDD" id="cd00144">
    <property type="entry name" value="MPP_PPP_family"/>
    <property type="match status" value="1"/>
</dbReference>
<dbReference type="Proteomes" id="UP001229244">
    <property type="component" value="Unassembled WGS sequence"/>
</dbReference>
<dbReference type="GO" id="GO:0004722">
    <property type="term" value="F:protein serine/threonine phosphatase activity"/>
    <property type="evidence" value="ECO:0007669"/>
    <property type="project" value="UniProtKB-EC"/>
</dbReference>
<dbReference type="Pfam" id="PF00149">
    <property type="entry name" value="Metallophos"/>
    <property type="match status" value="1"/>
</dbReference>
<dbReference type="RefSeq" id="WP_306885036.1">
    <property type="nucleotide sequence ID" value="NZ_JAUSUL010000002.1"/>
</dbReference>
<feature type="domain" description="Calcineurin-like phosphoesterase" evidence="1">
    <location>
        <begin position="15"/>
        <end position="207"/>
    </location>
</feature>